<dbReference type="PANTHER" id="PTHR24028:SF146">
    <property type="entry name" value="CADHERIN 96CB, ISOFORM D-RELATED"/>
    <property type="match status" value="1"/>
</dbReference>
<feature type="domain" description="Cadherin" evidence="12">
    <location>
        <begin position="784"/>
        <end position="895"/>
    </location>
</feature>
<keyword evidence="8" id="KW-0325">Glycoprotein</keyword>
<dbReference type="Proteomes" id="UP000230066">
    <property type="component" value="Unassembled WGS sequence"/>
</dbReference>
<dbReference type="FunFam" id="2.60.40.60:FF:000092">
    <property type="entry name" value="Protocadherin 8"/>
    <property type="match status" value="1"/>
</dbReference>
<feature type="domain" description="Cadherin" evidence="12">
    <location>
        <begin position="386"/>
        <end position="510"/>
    </location>
</feature>
<evidence type="ECO:0000256" key="8">
    <source>
        <dbReference type="ARBA" id="ARBA00023180"/>
    </source>
</evidence>
<keyword evidence="5" id="KW-0130">Cell adhesion</keyword>
<dbReference type="SMART" id="SM00112">
    <property type="entry name" value="CA"/>
    <property type="match status" value="6"/>
</dbReference>
<accession>A0A4E0RCN7</accession>
<feature type="domain" description="Cadherin" evidence="12">
    <location>
        <begin position="527"/>
        <end position="642"/>
    </location>
</feature>
<dbReference type="PROSITE" id="PS00232">
    <property type="entry name" value="CADHERIN_1"/>
    <property type="match status" value="2"/>
</dbReference>
<evidence type="ECO:0000313" key="14">
    <source>
        <dbReference type="Proteomes" id="UP000230066"/>
    </source>
</evidence>
<comment type="subcellular location">
    <subcellularLocation>
        <location evidence="1">Membrane</location>
        <topology evidence="1">Single-pass membrane protein</topology>
    </subcellularLocation>
</comment>
<evidence type="ECO:0000256" key="9">
    <source>
        <dbReference type="PROSITE-ProRule" id="PRU00043"/>
    </source>
</evidence>
<evidence type="ECO:0000256" key="5">
    <source>
        <dbReference type="ARBA" id="ARBA00022889"/>
    </source>
</evidence>
<dbReference type="InterPro" id="IPR015919">
    <property type="entry name" value="Cadherin-like_sf"/>
</dbReference>
<dbReference type="SUPFAM" id="SSF49313">
    <property type="entry name" value="Cadherin-like"/>
    <property type="match status" value="6"/>
</dbReference>
<keyword evidence="14" id="KW-1185">Reference proteome</keyword>
<evidence type="ECO:0000256" key="6">
    <source>
        <dbReference type="ARBA" id="ARBA00022989"/>
    </source>
</evidence>
<dbReference type="CDD" id="cd11304">
    <property type="entry name" value="Cadherin_repeat"/>
    <property type="match status" value="6"/>
</dbReference>
<evidence type="ECO:0000256" key="3">
    <source>
        <dbReference type="ARBA" id="ARBA00022737"/>
    </source>
</evidence>
<evidence type="ECO:0000256" key="1">
    <source>
        <dbReference type="ARBA" id="ARBA00004167"/>
    </source>
</evidence>
<gene>
    <name evidence="13" type="ORF">D915_004080</name>
</gene>
<evidence type="ECO:0000313" key="13">
    <source>
        <dbReference type="EMBL" id="THD25196.1"/>
    </source>
</evidence>
<protein>
    <submittedName>
        <fullName evidence="13">Cadherin</fullName>
    </submittedName>
</protein>
<keyword evidence="6 11" id="KW-1133">Transmembrane helix</keyword>
<evidence type="ECO:0000259" key="12">
    <source>
        <dbReference type="PROSITE" id="PS50268"/>
    </source>
</evidence>
<dbReference type="GO" id="GO:0005509">
    <property type="term" value="F:calcium ion binding"/>
    <property type="evidence" value="ECO:0007669"/>
    <property type="project" value="UniProtKB-UniRule"/>
</dbReference>
<comment type="caution">
    <text evidence="13">The sequence shown here is derived from an EMBL/GenBank/DDBJ whole genome shotgun (WGS) entry which is preliminary data.</text>
</comment>
<dbReference type="InterPro" id="IPR020894">
    <property type="entry name" value="Cadherin_CS"/>
</dbReference>
<feature type="domain" description="Cadherin" evidence="12">
    <location>
        <begin position="643"/>
        <end position="783"/>
    </location>
</feature>
<keyword evidence="4 9" id="KW-0106">Calcium</keyword>
<keyword evidence="3" id="KW-0677">Repeat</keyword>
<dbReference type="Pfam" id="PF08266">
    <property type="entry name" value="Cadherin_2"/>
    <property type="match status" value="1"/>
</dbReference>
<dbReference type="EMBL" id="JXXN02001246">
    <property type="protein sequence ID" value="THD25196.1"/>
    <property type="molecule type" value="Genomic_DNA"/>
</dbReference>
<keyword evidence="2 11" id="KW-0812">Transmembrane</keyword>
<evidence type="ECO:0000256" key="2">
    <source>
        <dbReference type="ARBA" id="ARBA00022692"/>
    </source>
</evidence>
<dbReference type="PRINTS" id="PR00205">
    <property type="entry name" value="CADHERIN"/>
</dbReference>
<feature type="domain" description="Cadherin" evidence="12">
    <location>
        <begin position="68"/>
        <end position="213"/>
    </location>
</feature>
<dbReference type="GO" id="GO:0007156">
    <property type="term" value="P:homophilic cell adhesion via plasma membrane adhesion molecules"/>
    <property type="evidence" value="ECO:0007669"/>
    <property type="project" value="InterPro"/>
</dbReference>
<dbReference type="InterPro" id="IPR050174">
    <property type="entry name" value="Protocadherin/Cadherin-CA"/>
</dbReference>
<evidence type="ECO:0000256" key="11">
    <source>
        <dbReference type="SAM" id="Phobius"/>
    </source>
</evidence>
<dbReference type="Pfam" id="PF00028">
    <property type="entry name" value="Cadherin"/>
    <property type="match status" value="3"/>
</dbReference>
<dbReference type="Gene3D" id="2.60.40.60">
    <property type="entry name" value="Cadherins"/>
    <property type="match status" value="7"/>
</dbReference>
<evidence type="ECO:0000256" key="10">
    <source>
        <dbReference type="SAM" id="MobiDB-lite"/>
    </source>
</evidence>
<feature type="transmembrane region" description="Helical" evidence="11">
    <location>
        <begin position="1076"/>
        <end position="1100"/>
    </location>
</feature>
<feature type="domain" description="Cadherin" evidence="12">
    <location>
        <begin position="901"/>
        <end position="1037"/>
    </location>
</feature>
<name>A0A4E0RCN7_FASHE</name>
<dbReference type="InterPro" id="IPR013164">
    <property type="entry name" value="Cadherin_N"/>
</dbReference>
<proteinExistence type="predicted"/>
<organism evidence="13 14">
    <name type="scientific">Fasciola hepatica</name>
    <name type="common">Liver fluke</name>
    <dbReference type="NCBI Taxonomy" id="6192"/>
    <lineage>
        <taxon>Eukaryota</taxon>
        <taxon>Metazoa</taxon>
        <taxon>Spiralia</taxon>
        <taxon>Lophotrochozoa</taxon>
        <taxon>Platyhelminthes</taxon>
        <taxon>Trematoda</taxon>
        <taxon>Digenea</taxon>
        <taxon>Plagiorchiida</taxon>
        <taxon>Echinostomata</taxon>
        <taxon>Echinostomatoidea</taxon>
        <taxon>Fasciolidae</taxon>
        <taxon>Fasciola</taxon>
    </lineage>
</organism>
<feature type="region of interest" description="Disordered" evidence="10">
    <location>
        <begin position="1109"/>
        <end position="1136"/>
    </location>
</feature>
<dbReference type="PANTHER" id="PTHR24028">
    <property type="entry name" value="CADHERIN-87A"/>
    <property type="match status" value="1"/>
</dbReference>
<dbReference type="PROSITE" id="PS50268">
    <property type="entry name" value="CADHERIN_2"/>
    <property type="match status" value="7"/>
</dbReference>
<keyword evidence="7 11" id="KW-0472">Membrane</keyword>
<dbReference type="GO" id="GO:0005886">
    <property type="term" value="C:plasma membrane"/>
    <property type="evidence" value="ECO:0007669"/>
    <property type="project" value="InterPro"/>
</dbReference>
<evidence type="ECO:0000256" key="4">
    <source>
        <dbReference type="ARBA" id="ARBA00022837"/>
    </source>
</evidence>
<evidence type="ECO:0000256" key="7">
    <source>
        <dbReference type="ARBA" id="ARBA00023136"/>
    </source>
</evidence>
<sequence length="1372" mass="153052">MISKRRAHLKHFYQDGLTSFEFISSVIPLSHLSVIIWIMVSCFLHSVRPNSSLSAESRGTYSSSETPEAVRVTFVLTEETPVGTLIGNVLQCLQNVNVPHRSSKSSSSNLLELKSNKYLGLNGSSGDLFVQSRIDRESLCRDDGACCVSSVHSVDESNNIVRPQFRSVQNSKLPEPVFPNCFLRMLVLENPNSEQLIEVIVYIVDVNDNAPIWSQQILDIEIPEHVPIGSLYKLPEATDSDQGPANTVVGYRLFPAVYKPQTAQIRCIQCPERDSHISYSPPISSDQHSPFLFSLESQVLENNAYFGPKFSLNLRVDGDLDREKQATHYLILVATDGMHDFDSSPIWSLPVVGSETLEASRRTHHTGSLTIRVTVLDTNDQPPVFVDSKPIVTLAENSKVGTIIYQAVARDADVIDKNNLIYKISSSASPEVLRCFAINQSTGEVYIKSQLYFPNASIIPESGHKTPTHFTGHSLVFGYLIPIQVTDRIHQAEATLTVQLTQVNTQPPKITISSHLRMSGSGDQLWIAEDTSIESIVAMVNVMDPDKPFGYGSDEDNLFGDNALRGNSRPHCFTNHENFVIRPLTVNSAAEFKLILRRSLDREISDSHSLRIECWDAGTPPLSSEVRFFVRVEDIDDSPPQFEHSIYRVNNKEGLPPHTLITRVHATDADVGENARIAYRIVSQKYTHTTPDSTQFGSTTLVSPNKPLVTIDKTTGELFNEVIFDRESMSMINCTVEAYSPRREVQVGETLPNLSSGKPSPTFKAHTFVIISIEDVNDCAPQFNMTSYEFTLPEGQKAHHQIGRLYAVDQDAEPPNNLIRYSMRPIPGPIGQMAKMHVTVSTDGILYTQQHQLDREQTPVLSFEVVATDGGKPPMSAFANVLIRVLDTNDNNPVWLFPKQFGSRTMVNISQQATVGYQLAQLKAIDLDDGVNGEITYSIVHGNEEGYFEVDPLNGALYLAKSLHHFMQNETNPLQSITATHHGNKSRTLDERWQHQDAKDGFEGSTKKLFYQHRLVLKASDRGQPRRSNTTVLDILIFAPSKTETQISTDSTHRADLGRHGTAFTYEFGRIVDQDLVIMVVLIALTSIISVILILAICLIRCRQLTGSRRTDRSNDCSRGPGHTIPKKGGPDPSKTWWDSSLTFAQRGRKQPAVSEAPELCDKNSTQDLYVLSPTVCDDELRQQDPLHETTGRSTPGTEAYFTICPGTWNSRTGTKMTTFPSTVRECDPYRTFNSTPDKLSNTYVVELNPQMFDQTYALIRPQPCTSSTHENVHYQTLYTDKLVTNASPSHRNTCSVKHPVKKETPCRNQVRSADMELQPMDANTVLHARCVPSNETSPCRTCDEESILRKFASSNTKTVKSASRATDDLEC</sequence>
<feature type="domain" description="Cadherin" evidence="12">
    <location>
        <begin position="214"/>
        <end position="385"/>
    </location>
</feature>
<reference evidence="13" key="1">
    <citation type="submission" date="2019-03" db="EMBL/GenBank/DDBJ databases">
        <title>Improved annotation for the trematode Fasciola hepatica.</title>
        <authorList>
            <person name="Choi Y.-J."/>
            <person name="Martin J."/>
            <person name="Mitreva M."/>
        </authorList>
    </citation>
    <scope>NUCLEOTIDE SEQUENCE [LARGE SCALE GENOMIC DNA]</scope>
</reference>
<dbReference type="InterPro" id="IPR002126">
    <property type="entry name" value="Cadherin-like_dom"/>
</dbReference>